<dbReference type="EMBL" id="DSTT01000006">
    <property type="protein sequence ID" value="HFK24333.1"/>
    <property type="molecule type" value="Genomic_DNA"/>
</dbReference>
<evidence type="ECO:0008006" key="2">
    <source>
        <dbReference type="Google" id="ProtNLM"/>
    </source>
</evidence>
<gene>
    <name evidence="1" type="ORF">ENS15_06790</name>
</gene>
<sequence>MKVKTLFLLFLTLIFAFGINAQFASFRTLSTGGVIDDEIEAILGLTEMTNIEGFNIYTNLSNFTVSEPVIGGFSNNFLIGMKGSMMEMLHLGILSASTKNLYSDTINGEYREFMDTNGDQIYDYMSKSTTTQIDKNLDESGSNYFGFLFGKKEGFKGGVSYTKYFANSTGEMNFIQERMDSNIVSNDILLTSYRDYNDKSNYSYSGDVINFAAGMAMEKMEFVGAFNFGFLKNKMSYDYRDTIFNDFSPADNSNNTFRSDDYNKNGYDLNGLNLGFGIKGYFRMDEDSVEFFTGLQNNSYKPRYFFFDQYYTETTVNTGMAGDEIYTYIDSLSAGDSLSVMHFSEINWLIGGKYVKKLENALFGIGIQFSQAKTAEIDTIHYLSVYREEYDNGDGVSDVNDYTYTVTGTYDQENINNSLMTSLTIPVGLEYNFLTNLFGRIGARTTFGWGNGFQSIKYLSYSPLVGEYNYGDGSSYQVIVENPTQRNDQEIKMNNNITETLYYYGLGWTISKNVKLDFMGFSNLVDLSTWSLSVNVKFY</sequence>
<reference evidence="1" key="1">
    <citation type="journal article" date="2020" name="mSystems">
        <title>Genome- and Community-Level Interaction Insights into Carbon Utilization and Element Cycling Functions of Hydrothermarchaeota in Hydrothermal Sediment.</title>
        <authorList>
            <person name="Zhou Z."/>
            <person name="Liu Y."/>
            <person name="Xu W."/>
            <person name="Pan J."/>
            <person name="Luo Z.H."/>
            <person name="Li M."/>
        </authorList>
    </citation>
    <scope>NUCLEOTIDE SEQUENCE [LARGE SCALE GENOMIC DNA]</scope>
    <source>
        <strain evidence="1">SpSt-464</strain>
    </source>
</reference>
<name>A0A7C3J717_UNCW3</name>
<comment type="caution">
    <text evidence="1">The sequence shown here is derived from an EMBL/GenBank/DDBJ whole genome shotgun (WGS) entry which is preliminary data.</text>
</comment>
<protein>
    <recommendedName>
        <fullName evidence="2">DUF5723 domain-containing protein</fullName>
    </recommendedName>
</protein>
<accession>A0A7C3J717</accession>
<proteinExistence type="predicted"/>
<organism evidence="1">
    <name type="scientific">candidate division WOR-3 bacterium</name>
    <dbReference type="NCBI Taxonomy" id="2052148"/>
    <lineage>
        <taxon>Bacteria</taxon>
        <taxon>Bacteria division WOR-3</taxon>
    </lineage>
</organism>
<dbReference type="AlphaFoldDB" id="A0A7C3J717"/>
<evidence type="ECO:0000313" key="1">
    <source>
        <dbReference type="EMBL" id="HFK24333.1"/>
    </source>
</evidence>